<accession>A0A1W2BQU0</accession>
<dbReference type="EMBL" id="FWXR01000007">
    <property type="protein sequence ID" value="SMC74918.1"/>
    <property type="molecule type" value="Genomic_DNA"/>
</dbReference>
<feature type="chain" id="PRO_5013320581" evidence="1">
    <location>
        <begin position="21"/>
        <end position="114"/>
    </location>
</feature>
<evidence type="ECO:0000313" key="3">
    <source>
        <dbReference type="Proteomes" id="UP000192656"/>
    </source>
</evidence>
<gene>
    <name evidence="2" type="ORF">SAMN06297251_10742</name>
</gene>
<feature type="signal peptide" evidence="1">
    <location>
        <begin position="1"/>
        <end position="20"/>
    </location>
</feature>
<keyword evidence="3" id="KW-1185">Reference proteome</keyword>
<protein>
    <submittedName>
        <fullName evidence="2">Uncharacterized protein</fullName>
    </submittedName>
</protein>
<reference evidence="2 3" key="1">
    <citation type="submission" date="2017-04" db="EMBL/GenBank/DDBJ databases">
        <authorList>
            <person name="Afonso C.L."/>
            <person name="Miller P.J."/>
            <person name="Scott M.A."/>
            <person name="Spackman E."/>
            <person name="Goraichik I."/>
            <person name="Dimitrov K.M."/>
            <person name="Suarez D.L."/>
            <person name="Swayne D.E."/>
        </authorList>
    </citation>
    <scope>NUCLEOTIDE SEQUENCE [LARGE SCALE GENOMIC DNA]</scope>
    <source>
        <strain evidence="2 3">CGMCC 1.10972</strain>
    </source>
</reference>
<evidence type="ECO:0000313" key="2">
    <source>
        <dbReference type="EMBL" id="SMC74918.1"/>
    </source>
</evidence>
<dbReference type="Proteomes" id="UP000192656">
    <property type="component" value="Unassembled WGS sequence"/>
</dbReference>
<organism evidence="2 3">
    <name type="scientific">Fulvimarina manganoxydans</name>
    <dbReference type="NCBI Taxonomy" id="937218"/>
    <lineage>
        <taxon>Bacteria</taxon>
        <taxon>Pseudomonadati</taxon>
        <taxon>Pseudomonadota</taxon>
        <taxon>Alphaproteobacteria</taxon>
        <taxon>Hyphomicrobiales</taxon>
        <taxon>Aurantimonadaceae</taxon>
        <taxon>Fulvimarina</taxon>
    </lineage>
</organism>
<dbReference type="OrthoDB" id="7916805at2"/>
<proteinExistence type="predicted"/>
<dbReference type="AlphaFoldDB" id="A0A1W2BQU0"/>
<evidence type="ECO:0000256" key="1">
    <source>
        <dbReference type="SAM" id="SignalP"/>
    </source>
</evidence>
<sequence>MKALLIATALGAMAATPSFADELFPQTGRTFELGGVNGSIYYTADDQEFRVVTTVGAEGASPVRHVAFLRDGQSLRLEVPGEAGSVSRTLVIERLGDRLHLAPGADLRASLMLD</sequence>
<dbReference type="RefSeq" id="WP_084409872.1">
    <property type="nucleotide sequence ID" value="NZ_FWXR01000007.1"/>
</dbReference>
<name>A0A1W2BQU0_9HYPH</name>
<keyword evidence="1" id="KW-0732">Signal</keyword>